<dbReference type="KEGG" id="theu:HPC62_07950"/>
<keyword evidence="2" id="KW-0472">Membrane</keyword>
<evidence type="ECO:0000313" key="4">
    <source>
        <dbReference type="Proteomes" id="UP000505210"/>
    </source>
</evidence>
<feature type="transmembrane region" description="Helical" evidence="2">
    <location>
        <begin position="56"/>
        <end position="77"/>
    </location>
</feature>
<keyword evidence="2" id="KW-0812">Transmembrane</keyword>
<keyword evidence="4" id="KW-1185">Reference proteome</keyword>
<protein>
    <submittedName>
        <fullName evidence="3">Uncharacterized protein</fullName>
    </submittedName>
</protein>
<dbReference type="Proteomes" id="UP000505210">
    <property type="component" value="Chromosome"/>
</dbReference>
<reference evidence="3 4" key="1">
    <citation type="submission" date="2020-05" db="EMBL/GenBank/DDBJ databases">
        <title>Complete genome sequence of of a novel Thermoleptolyngbya strain isolated from hot springs of Ganzi, Sichuan China.</title>
        <authorList>
            <person name="Tang J."/>
            <person name="Daroch M."/>
            <person name="Li L."/>
            <person name="Waleron K."/>
            <person name="Waleron M."/>
            <person name="Waleron M."/>
        </authorList>
    </citation>
    <scope>NUCLEOTIDE SEQUENCE [LARGE SCALE GENOMIC DNA]</scope>
    <source>
        <strain evidence="3 4">PKUAC-SCTA183</strain>
    </source>
</reference>
<proteinExistence type="predicted"/>
<evidence type="ECO:0000313" key="3">
    <source>
        <dbReference type="EMBL" id="QKD82138.1"/>
    </source>
</evidence>
<evidence type="ECO:0000256" key="1">
    <source>
        <dbReference type="SAM" id="Coils"/>
    </source>
</evidence>
<organism evidence="3 4">
    <name type="scientific">Thermoleptolyngbya sichuanensis A183</name>
    <dbReference type="NCBI Taxonomy" id="2737172"/>
    <lineage>
        <taxon>Bacteria</taxon>
        <taxon>Bacillati</taxon>
        <taxon>Cyanobacteriota</taxon>
        <taxon>Cyanophyceae</taxon>
        <taxon>Oculatellales</taxon>
        <taxon>Oculatellaceae</taxon>
        <taxon>Thermoleptolyngbya</taxon>
        <taxon>Thermoleptolyngbya sichuanensis</taxon>
    </lineage>
</organism>
<keyword evidence="2" id="KW-1133">Transmembrane helix</keyword>
<accession>A0A6M8B6L9</accession>
<feature type="coiled-coil region" evidence="1">
    <location>
        <begin position="18"/>
        <end position="52"/>
    </location>
</feature>
<sequence length="78" mass="8541">MQAADTSDSFQKAVLERLDTLKVELDSLKIDVDGLKQELSQTNVRVDAYQKASNQVVNLAFGLIATATLTIMVSTVLR</sequence>
<name>A0A6M8B6L9_9CYAN</name>
<evidence type="ECO:0000256" key="2">
    <source>
        <dbReference type="SAM" id="Phobius"/>
    </source>
</evidence>
<dbReference type="EMBL" id="CP053661">
    <property type="protein sequence ID" value="QKD82138.1"/>
    <property type="molecule type" value="Genomic_DNA"/>
</dbReference>
<dbReference type="AlphaFoldDB" id="A0A6M8B6L9"/>
<dbReference type="RefSeq" id="WP_172354639.1">
    <property type="nucleotide sequence ID" value="NZ_CP053661.1"/>
</dbReference>
<gene>
    <name evidence="3" type="ORF">HPC62_07950</name>
</gene>
<keyword evidence="1" id="KW-0175">Coiled coil</keyword>